<comment type="caution">
    <text evidence="2">The sequence shown here is derived from an EMBL/GenBank/DDBJ whole genome shotgun (WGS) entry which is preliminary data.</text>
</comment>
<dbReference type="EMBL" id="WLYK01000006">
    <property type="protein sequence ID" value="MTD15536.1"/>
    <property type="molecule type" value="Genomic_DNA"/>
</dbReference>
<dbReference type="GO" id="GO:0005737">
    <property type="term" value="C:cytoplasm"/>
    <property type="evidence" value="ECO:0007669"/>
    <property type="project" value="TreeGrafter"/>
</dbReference>
<gene>
    <name evidence="2" type="ORF">GIS00_16505</name>
</gene>
<dbReference type="Pfam" id="PF13302">
    <property type="entry name" value="Acetyltransf_3"/>
    <property type="match status" value="1"/>
</dbReference>
<proteinExistence type="predicted"/>
<keyword evidence="2" id="KW-0808">Transferase</keyword>
<dbReference type="PROSITE" id="PS51186">
    <property type="entry name" value="GNAT"/>
    <property type="match status" value="1"/>
</dbReference>
<dbReference type="PANTHER" id="PTHR43441:SF11">
    <property type="entry name" value="RIBOSOMAL-PROTEIN-SERINE ACETYLTRANSFERASE"/>
    <property type="match status" value="1"/>
</dbReference>
<reference evidence="2 3" key="1">
    <citation type="submission" date="2019-11" db="EMBL/GenBank/DDBJ databases">
        <authorList>
            <person name="Jiang L.-Q."/>
        </authorList>
    </citation>
    <scope>NUCLEOTIDE SEQUENCE [LARGE SCALE GENOMIC DNA]</scope>
    <source>
        <strain evidence="2 3">YIM 132087</strain>
    </source>
</reference>
<dbReference type="Proteomes" id="UP000460221">
    <property type="component" value="Unassembled WGS sequence"/>
</dbReference>
<dbReference type="InterPro" id="IPR051908">
    <property type="entry name" value="Ribosomal_N-acetyltransferase"/>
</dbReference>
<feature type="domain" description="N-acetyltransferase" evidence="1">
    <location>
        <begin position="17"/>
        <end position="187"/>
    </location>
</feature>
<keyword evidence="3" id="KW-1185">Reference proteome</keyword>
<protein>
    <submittedName>
        <fullName evidence="2">GNAT family N-acetyltransferase</fullName>
    </submittedName>
</protein>
<dbReference type="InterPro" id="IPR000182">
    <property type="entry name" value="GNAT_dom"/>
</dbReference>
<sequence>MVRLWPVFGLLLRTPRLELRPLCDDDLAELIDLVRGGVHDPAEMPFLMPWTDAPDAELVANTLRYHWQARAASVPERWSVNFAVRIDGELAGTQELMATDFAVTRSVSTGSWLGLPFQGRGIGSEMRAAVLLFAFDQLGAVRAESSAFTDNPRSLRVSEKLGYLPDGTRVIQRRPGERATDQRLLLTPRDFRRPVWELGVEGFAPCRPTFGIV</sequence>
<dbReference type="SUPFAM" id="SSF55729">
    <property type="entry name" value="Acyl-CoA N-acyltransferases (Nat)"/>
    <property type="match status" value="1"/>
</dbReference>
<evidence type="ECO:0000313" key="2">
    <source>
        <dbReference type="EMBL" id="MTD15536.1"/>
    </source>
</evidence>
<dbReference type="AlphaFoldDB" id="A0A7K1FN23"/>
<organism evidence="2 3">
    <name type="scientific">Nakamurella alba</name>
    <dbReference type="NCBI Taxonomy" id="2665158"/>
    <lineage>
        <taxon>Bacteria</taxon>
        <taxon>Bacillati</taxon>
        <taxon>Actinomycetota</taxon>
        <taxon>Actinomycetes</taxon>
        <taxon>Nakamurellales</taxon>
        <taxon>Nakamurellaceae</taxon>
        <taxon>Nakamurella</taxon>
    </lineage>
</organism>
<evidence type="ECO:0000313" key="3">
    <source>
        <dbReference type="Proteomes" id="UP000460221"/>
    </source>
</evidence>
<dbReference type="InterPro" id="IPR016181">
    <property type="entry name" value="Acyl_CoA_acyltransferase"/>
</dbReference>
<name>A0A7K1FN23_9ACTN</name>
<dbReference type="Gene3D" id="3.40.630.30">
    <property type="match status" value="1"/>
</dbReference>
<accession>A0A7K1FN23</accession>
<dbReference type="GO" id="GO:0008999">
    <property type="term" value="F:protein-N-terminal-alanine acetyltransferase activity"/>
    <property type="evidence" value="ECO:0007669"/>
    <property type="project" value="TreeGrafter"/>
</dbReference>
<evidence type="ECO:0000259" key="1">
    <source>
        <dbReference type="PROSITE" id="PS51186"/>
    </source>
</evidence>
<dbReference type="PANTHER" id="PTHR43441">
    <property type="entry name" value="RIBOSOMAL-PROTEIN-SERINE ACETYLTRANSFERASE"/>
    <property type="match status" value="1"/>
</dbReference>
<dbReference type="GO" id="GO:1990189">
    <property type="term" value="F:protein N-terminal-serine acetyltransferase activity"/>
    <property type="evidence" value="ECO:0007669"/>
    <property type="project" value="TreeGrafter"/>
</dbReference>